<sequence length="171" mass="19641">MNTRPDSNEYLLLAEKYVSLVPEGHIAEVLQRQHDETLRSLSDLTEEQANVRYAEGKWSLKQVVGHIADVERLWNYRILYIARGDAREFSGYDREIFVQNSPFSHLPLREALKDYAAVRQSTITLVGSLTEEALLRQGTFNNYPLSARAAAYVIAGHELHHLNILRDKYLT</sequence>
<dbReference type="OrthoDB" id="9793216at2"/>
<name>A0A1R1AT22_PAELA</name>
<dbReference type="InterPro" id="IPR024775">
    <property type="entry name" value="DinB-like"/>
</dbReference>
<dbReference type="Pfam" id="PF12867">
    <property type="entry name" value="DinB_2"/>
    <property type="match status" value="1"/>
</dbReference>
<gene>
    <name evidence="2" type="ORF">BK123_29740</name>
</gene>
<dbReference type="RefSeq" id="WP_076325955.1">
    <property type="nucleotide sequence ID" value="NZ_BOSB01000010.1"/>
</dbReference>
<evidence type="ECO:0000313" key="3">
    <source>
        <dbReference type="Proteomes" id="UP000187074"/>
    </source>
</evidence>
<comment type="caution">
    <text evidence="2">The sequence shown here is derived from an EMBL/GenBank/DDBJ whole genome shotgun (WGS) entry which is preliminary data.</text>
</comment>
<organism evidence="2 3">
    <name type="scientific">Paenibacillus lautus</name>
    <name type="common">Bacillus lautus</name>
    <dbReference type="NCBI Taxonomy" id="1401"/>
    <lineage>
        <taxon>Bacteria</taxon>
        <taxon>Bacillati</taxon>
        <taxon>Bacillota</taxon>
        <taxon>Bacilli</taxon>
        <taxon>Bacillales</taxon>
        <taxon>Paenibacillaceae</taxon>
        <taxon>Paenibacillus</taxon>
    </lineage>
</organism>
<dbReference type="Gene3D" id="1.20.120.450">
    <property type="entry name" value="dinb family like domain"/>
    <property type="match status" value="1"/>
</dbReference>
<dbReference type="InterPro" id="IPR034660">
    <property type="entry name" value="DinB/YfiT-like"/>
</dbReference>
<dbReference type="Proteomes" id="UP000187074">
    <property type="component" value="Unassembled WGS sequence"/>
</dbReference>
<dbReference type="STRING" id="1401.BK123_29740"/>
<dbReference type="SUPFAM" id="SSF109854">
    <property type="entry name" value="DinB/YfiT-like putative metalloenzymes"/>
    <property type="match status" value="1"/>
</dbReference>
<proteinExistence type="predicted"/>
<reference evidence="2 3" key="1">
    <citation type="submission" date="2016-11" db="EMBL/GenBank/DDBJ databases">
        <title>Paenibacillus species isolates.</title>
        <authorList>
            <person name="Beno S.M."/>
        </authorList>
    </citation>
    <scope>NUCLEOTIDE SEQUENCE [LARGE SCALE GENOMIC DNA]</scope>
    <source>
        <strain evidence="2 3">FSL F4-0100</strain>
    </source>
</reference>
<feature type="domain" description="DinB-like" evidence="1">
    <location>
        <begin position="30"/>
        <end position="164"/>
    </location>
</feature>
<dbReference type="EMBL" id="MRTF01000013">
    <property type="protein sequence ID" value="OME88733.1"/>
    <property type="molecule type" value="Genomic_DNA"/>
</dbReference>
<protein>
    <submittedName>
        <fullName evidence="2">Squalene--hopene cyclase</fullName>
    </submittedName>
</protein>
<accession>A0A1R1AT22</accession>
<evidence type="ECO:0000313" key="2">
    <source>
        <dbReference type="EMBL" id="OME88733.1"/>
    </source>
</evidence>
<evidence type="ECO:0000259" key="1">
    <source>
        <dbReference type="Pfam" id="PF12867"/>
    </source>
</evidence>
<dbReference type="AlphaFoldDB" id="A0A1R1AT22"/>